<comment type="caution">
    <text evidence="3">The sequence shown here is derived from an EMBL/GenBank/DDBJ whole genome shotgun (WGS) entry which is preliminary data.</text>
</comment>
<reference evidence="3 4" key="1">
    <citation type="submission" date="2024-09" db="EMBL/GenBank/DDBJ databases">
        <authorList>
            <person name="Sun Q."/>
            <person name="Mori K."/>
        </authorList>
    </citation>
    <scope>NUCLEOTIDE SEQUENCE [LARGE SCALE GENOMIC DNA]</scope>
    <source>
        <strain evidence="3 4">NCAIM B.02415</strain>
    </source>
</reference>
<dbReference type="Proteomes" id="UP001589828">
    <property type="component" value="Unassembled WGS sequence"/>
</dbReference>
<accession>A0ABV6L670</accession>
<feature type="domain" description="DUF6265" evidence="2">
    <location>
        <begin position="33"/>
        <end position="145"/>
    </location>
</feature>
<proteinExistence type="predicted"/>
<protein>
    <submittedName>
        <fullName evidence="3">DUF6265 family protein</fullName>
    </submittedName>
</protein>
<keyword evidence="4" id="KW-1185">Reference proteome</keyword>
<feature type="chain" id="PRO_5047499135" evidence="1">
    <location>
        <begin position="23"/>
        <end position="165"/>
    </location>
</feature>
<dbReference type="Pfam" id="PF19780">
    <property type="entry name" value="DUF6265"/>
    <property type="match status" value="1"/>
</dbReference>
<organism evidence="3 4">
    <name type="scientific">Mucilaginibacter angelicae</name>
    <dbReference type="NCBI Taxonomy" id="869718"/>
    <lineage>
        <taxon>Bacteria</taxon>
        <taxon>Pseudomonadati</taxon>
        <taxon>Bacteroidota</taxon>
        <taxon>Sphingobacteriia</taxon>
        <taxon>Sphingobacteriales</taxon>
        <taxon>Sphingobacteriaceae</taxon>
        <taxon>Mucilaginibacter</taxon>
    </lineage>
</organism>
<evidence type="ECO:0000313" key="3">
    <source>
        <dbReference type="EMBL" id="MFC0514970.1"/>
    </source>
</evidence>
<dbReference type="InterPro" id="IPR046232">
    <property type="entry name" value="DUF6265"/>
</dbReference>
<keyword evidence="1" id="KW-0732">Signal</keyword>
<gene>
    <name evidence="3" type="ORF">ACFFGT_12205</name>
</gene>
<sequence>MNLRTILPSIISLILISGSSRAQVTKANVSQLAFMAGTWTQKSTWGDMEEFWGEPMGDSMISSFRVVKDGKAAFYEFVVIEEQNQVPVFKMRHFNRGSIGWEDKDKPLLFYLIGIEKNKADFELKDKSVHLTYQLVSPDKLDVVLIEKDKKGKLQKDVFNYSRKK</sequence>
<dbReference type="RefSeq" id="WP_377022813.1">
    <property type="nucleotide sequence ID" value="NZ_JBHLTS010000021.1"/>
</dbReference>
<evidence type="ECO:0000259" key="2">
    <source>
        <dbReference type="Pfam" id="PF19780"/>
    </source>
</evidence>
<feature type="signal peptide" evidence="1">
    <location>
        <begin position="1"/>
        <end position="22"/>
    </location>
</feature>
<evidence type="ECO:0000256" key="1">
    <source>
        <dbReference type="SAM" id="SignalP"/>
    </source>
</evidence>
<dbReference type="EMBL" id="JBHLTS010000021">
    <property type="protein sequence ID" value="MFC0514970.1"/>
    <property type="molecule type" value="Genomic_DNA"/>
</dbReference>
<name>A0ABV6L670_9SPHI</name>
<evidence type="ECO:0000313" key="4">
    <source>
        <dbReference type="Proteomes" id="UP001589828"/>
    </source>
</evidence>